<proteinExistence type="predicted"/>
<evidence type="ECO:0000259" key="1">
    <source>
        <dbReference type="Pfam" id="PF07944"/>
    </source>
</evidence>
<dbReference type="InterPro" id="IPR049174">
    <property type="entry name" value="Beta-AFase-like"/>
</dbReference>
<dbReference type="AlphaFoldDB" id="A0A7M2RM06"/>
<dbReference type="GO" id="GO:0016787">
    <property type="term" value="F:hydrolase activity"/>
    <property type="evidence" value="ECO:0007669"/>
    <property type="project" value="UniProtKB-KW"/>
</dbReference>
<organism evidence="4 5">
    <name type="scientific">Blautia liquoris</name>
    <dbReference type="NCBI Taxonomy" id="2779518"/>
    <lineage>
        <taxon>Bacteria</taxon>
        <taxon>Bacillati</taxon>
        <taxon>Bacillota</taxon>
        <taxon>Clostridia</taxon>
        <taxon>Lachnospirales</taxon>
        <taxon>Lachnospiraceae</taxon>
        <taxon>Blautia</taxon>
    </lineage>
</organism>
<dbReference type="SUPFAM" id="SSF48208">
    <property type="entry name" value="Six-hairpin glycosidases"/>
    <property type="match status" value="1"/>
</dbReference>
<evidence type="ECO:0000313" key="4">
    <source>
        <dbReference type="EMBL" id="QOV20380.1"/>
    </source>
</evidence>
<gene>
    <name evidence="4" type="ORF">INP51_05380</name>
</gene>
<name>A0A7M2RM06_9FIRM</name>
<evidence type="ECO:0000259" key="2">
    <source>
        <dbReference type="Pfam" id="PF20736"/>
    </source>
</evidence>
<feature type="domain" description="Non-reducing end beta-L-arabinofuranosidase-like GH127 C-terminal" evidence="3">
    <location>
        <begin position="531"/>
        <end position="643"/>
    </location>
</feature>
<dbReference type="InterPro" id="IPR049049">
    <property type="entry name" value="Beta-AFase-like_GH127_C"/>
</dbReference>
<dbReference type="InterPro" id="IPR049046">
    <property type="entry name" value="Beta-AFase-like_GH127_middle"/>
</dbReference>
<dbReference type="KEGG" id="bliq:INP51_05380"/>
<keyword evidence="4" id="KW-0378">Hydrolase</keyword>
<feature type="domain" description="Non-reducing end beta-L-arabinofuranosidase-like GH127 middle" evidence="2">
    <location>
        <begin position="436"/>
        <end position="528"/>
    </location>
</feature>
<protein>
    <submittedName>
        <fullName evidence="4">Glycoside hydrolase family 127 protein</fullName>
    </submittedName>
</protein>
<evidence type="ECO:0000313" key="5">
    <source>
        <dbReference type="Proteomes" id="UP000593601"/>
    </source>
</evidence>
<evidence type="ECO:0000259" key="3">
    <source>
        <dbReference type="Pfam" id="PF20737"/>
    </source>
</evidence>
<sequence length="652" mass="75157">MIEKSVRPVKLSNIRINDEFWGSYIKLVREQVIPYQWEALNDRVEGADKSYCIQNFRRAAGIEEGEFNGFVFQDSDLYKWIEAAAFSLEMQPDSELEEWADSVIDLMEKAQQPDGYLDTYYILKEPDKRFTNLMNNHELYCMGHMVEAAVAYHNATGKDQMLNIARRFVECGMTHIGPERGKIKGYPGHEVLELALIKLYDLTRDTRYKDFAKYLIDQRGQKPLYFEEEIQKNKNDFGWQNSYNKFQYYQAGLPVREQKVAQGHAVRAVYLYSGMADVAAASDDETLFEACRTLWDNIVNKQMYVTGGIGATSNGEAFTFDYDLPNDTNYAESCASIGLIFFARRMFEISKDARYINVMERVLYNGVISGMSLDGKKFFYVNPLEVDPKACEQDPGKTHIKPERQKWFGCACCPPNIARLLSSIGNYAYEQDRNRLYMNLFVGGEIHTKLKNADLEFKVETNYPWDGKISITNNKPADYELAIRIPDWCEAFTLTSSGKSIPYETERGFAVIKKEFDFGETIVLDLVMETKLIAANPRIREDIGKAAVQRGPLVYCIEENDNGPLLQDIYLDPKEKIHVVYEPKLLGGVNVLTTIAKRISVEDWGDELYRTYKEYTYKDQELRMIPYYAWANRGIGEMIVWVKTFMSRGDVI</sequence>
<dbReference type="GO" id="GO:0005975">
    <property type="term" value="P:carbohydrate metabolic process"/>
    <property type="evidence" value="ECO:0007669"/>
    <property type="project" value="InterPro"/>
</dbReference>
<keyword evidence="5" id="KW-1185">Reference proteome</keyword>
<reference evidence="4 5" key="1">
    <citation type="submission" date="2020-10" db="EMBL/GenBank/DDBJ databases">
        <title>Blautia liquoris sp.nov., isolated from the mud in a fermentation cellar used for the production of Chinese strong-flavoured liquor.</title>
        <authorList>
            <person name="Lu L."/>
        </authorList>
    </citation>
    <scope>NUCLEOTIDE SEQUENCE [LARGE SCALE GENOMIC DNA]</scope>
    <source>
        <strain evidence="4 5">LZLJ-3</strain>
    </source>
</reference>
<dbReference type="Pfam" id="PF20737">
    <property type="entry name" value="Glyco_hydro127C"/>
    <property type="match status" value="1"/>
</dbReference>
<accession>A0A7M2RM06</accession>
<dbReference type="PANTHER" id="PTHR43465">
    <property type="entry name" value="DUF1680 DOMAIN PROTEIN (AFU_ORTHOLOGUE AFUA_1G08910)"/>
    <property type="match status" value="1"/>
</dbReference>
<dbReference type="InterPro" id="IPR012878">
    <property type="entry name" value="Beta-AFase-like_GH127_cat"/>
</dbReference>
<dbReference type="Proteomes" id="UP000593601">
    <property type="component" value="Chromosome"/>
</dbReference>
<dbReference type="EMBL" id="CP063304">
    <property type="protein sequence ID" value="QOV20380.1"/>
    <property type="molecule type" value="Genomic_DNA"/>
</dbReference>
<feature type="domain" description="Non-reducing end beta-L-arabinofuranosidase-like GH127 catalytic" evidence="1">
    <location>
        <begin position="13"/>
        <end position="425"/>
    </location>
</feature>
<dbReference type="InterPro" id="IPR008928">
    <property type="entry name" value="6-hairpin_glycosidase_sf"/>
</dbReference>
<dbReference type="RefSeq" id="WP_193736700.1">
    <property type="nucleotide sequence ID" value="NZ_CP063304.1"/>
</dbReference>
<dbReference type="PANTHER" id="PTHR43465:SF2">
    <property type="entry name" value="DUF1680 DOMAIN PROTEIN (AFU_ORTHOLOGUE AFUA_1G08910)"/>
    <property type="match status" value="1"/>
</dbReference>
<dbReference type="Pfam" id="PF07944">
    <property type="entry name" value="Beta-AFase-like_GH127_cat"/>
    <property type="match status" value="1"/>
</dbReference>
<dbReference type="Pfam" id="PF20736">
    <property type="entry name" value="Glyco_hydro127M"/>
    <property type="match status" value="1"/>
</dbReference>